<gene>
    <name evidence="10" type="primary">mreD</name>
    <name evidence="10" type="ORF">GCM10008935_09720</name>
</gene>
<feature type="chain" id="PRO_5045311893" evidence="9">
    <location>
        <begin position="21"/>
        <end position="174"/>
    </location>
</feature>
<evidence type="ECO:0000256" key="2">
    <source>
        <dbReference type="ARBA" id="ARBA00007776"/>
    </source>
</evidence>
<keyword evidence="9" id="KW-0732">Signal</keyword>
<comment type="similarity">
    <text evidence="2">Belongs to the MreD family.</text>
</comment>
<evidence type="ECO:0000313" key="10">
    <source>
        <dbReference type="EMBL" id="GAA0456855.1"/>
    </source>
</evidence>
<feature type="signal peptide" evidence="9">
    <location>
        <begin position="1"/>
        <end position="20"/>
    </location>
</feature>
<comment type="caution">
    <text evidence="10">The sequence shown here is derived from an EMBL/GenBank/DDBJ whole genome shotgun (WGS) entry which is preliminary data.</text>
</comment>
<name>A0ABN0ZS50_9BACI</name>
<keyword evidence="5" id="KW-0133">Cell shape</keyword>
<keyword evidence="4 8" id="KW-0812">Transmembrane</keyword>
<evidence type="ECO:0000256" key="7">
    <source>
        <dbReference type="ARBA" id="ARBA00023136"/>
    </source>
</evidence>
<evidence type="ECO:0000256" key="4">
    <source>
        <dbReference type="ARBA" id="ARBA00022692"/>
    </source>
</evidence>
<evidence type="ECO:0000256" key="5">
    <source>
        <dbReference type="ARBA" id="ARBA00022960"/>
    </source>
</evidence>
<dbReference type="Proteomes" id="UP001500740">
    <property type="component" value="Unassembled WGS sequence"/>
</dbReference>
<sequence length="174" mass="20262">MKVFLLPLFMFLFFVSQSVAAELIPDSVWLGNLYYIPHWTLIFAILIVTFYDKEHSYVGLLNGLAFAFLTDLVYTSILGVYLLAYGLSLYFIHVLKRFLHKNFFVVLLYSIVGLALSEVMIYGMYFLIGQVSLDFTAYTFSRLIPTILINIVFLLIIYPIFVKKLVKWKHETEK</sequence>
<keyword evidence="3" id="KW-1003">Cell membrane</keyword>
<dbReference type="EMBL" id="BAAACZ010000009">
    <property type="protein sequence ID" value="GAA0456855.1"/>
    <property type="molecule type" value="Genomic_DNA"/>
</dbReference>
<dbReference type="Pfam" id="PF04093">
    <property type="entry name" value="MreD"/>
    <property type="match status" value="1"/>
</dbReference>
<proteinExistence type="inferred from homology"/>
<feature type="transmembrane region" description="Helical" evidence="8">
    <location>
        <begin position="140"/>
        <end position="161"/>
    </location>
</feature>
<evidence type="ECO:0000256" key="9">
    <source>
        <dbReference type="SAM" id="SignalP"/>
    </source>
</evidence>
<evidence type="ECO:0000256" key="1">
    <source>
        <dbReference type="ARBA" id="ARBA00004651"/>
    </source>
</evidence>
<evidence type="ECO:0000256" key="8">
    <source>
        <dbReference type="SAM" id="Phobius"/>
    </source>
</evidence>
<comment type="subcellular location">
    <subcellularLocation>
        <location evidence="1">Cell membrane</location>
        <topology evidence="1">Multi-pass membrane protein</topology>
    </subcellularLocation>
</comment>
<feature type="transmembrane region" description="Helical" evidence="8">
    <location>
        <begin position="36"/>
        <end position="52"/>
    </location>
</feature>
<dbReference type="NCBIfam" id="TIGR03426">
    <property type="entry name" value="shape_MreD"/>
    <property type="match status" value="1"/>
</dbReference>
<feature type="transmembrane region" description="Helical" evidence="8">
    <location>
        <begin position="103"/>
        <end position="128"/>
    </location>
</feature>
<keyword evidence="11" id="KW-1185">Reference proteome</keyword>
<evidence type="ECO:0000313" key="11">
    <source>
        <dbReference type="Proteomes" id="UP001500740"/>
    </source>
</evidence>
<reference evidence="10 11" key="1">
    <citation type="journal article" date="2019" name="Int. J. Syst. Evol. Microbiol.">
        <title>The Global Catalogue of Microorganisms (GCM) 10K type strain sequencing project: providing services to taxonomists for standard genome sequencing and annotation.</title>
        <authorList>
            <consortium name="The Broad Institute Genomics Platform"/>
            <consortium name="The Broad Institute Genome Sequencing Center for Infectious Disease"/>
            <person name="Wu L."/>
            <person name="Ma J."/>
        </authorList>
    </citation>
    <scope>NUCLEOTIDE SEQUENCE [LARGE SCALE GENOMIC DNA]</scope>
    <source>
        <strain evidence="10 11">JCM 14193</strain>
    </source>
</reference>
<dbReference type="InterPro" id="IPR007227">
    <property type="entry name" value="Cell_shape_determining_MreD"/>
</dbReference>
<organism evidence="10 11">
    <name type="scientific">Alkalibacillus silvisoli</name>
    <dbReference type="NCBI Taxonomy" id="392823"/>
    <lineage>
        <taxon>Bacteria</taxon>
        <taxon>Bacillati</taxon>
        <taxon>Bacillota</taxon>
        <taxon>Bacilli</taxon>
        <taxon>Bacillales</taxon>
        <taxon>Bacillaceae</taxon>
        <taxon>Alkalibacillus</taxon>
    </lineage>
</organism>
<evidence type="ECO:0000256" key="3">
    <source>
        <dbReference type="ARBA" id="ARBA00022475"/>
    </source>
</evidence>
<keyword evidence="6 8" id="KW-1133">Transmembrane helix</keyword>
<dbReference type="RefSeq" id="WP_343782163.1">
    <property type="nucleotide sequence ID" value="NZ_BAAACZ010000009.1"/>
</dbReference>
<keyword evidence="7 8" id="KW-0472">Membrane</keyword>
<evidence type="ECO:0000256" key="6">
    <source>
        <dbReference type="ARBA" id="ARBA00022989"/>
    </source>
</evidence>
<accession>A0ABN0ZS50</accession>
<protein>
    <submittedName>
        <fullName evidence="10">Rod shape-determining protein MreD</fullName>
    </submittedName>
</protein>
<feature type="transmembrane region" description="Helical" evidence="8">
    <location>
        <begin position="64"/>
        <end position="91"/>
    </location>
</feature>